<feature type="region of interest" description="Disordered" evidence="6">
    <location>
        <begin position="400"/>
        <end position="438"/>
    </location>
</feature>
<evidence type="ECO:0000256" key="2">
    <source>
        <dbReference type="ARBA" id="ARBA00023015"/>
    </source>
</evidence>
<evidence type="ECO:0000256" key="4">
    <source>
        <dbReference type="ARBA" id="ARBA00023242"/>
    </source>
</evidence>
<dbReference type="Pfam" id="PF00170">
    <property type="entry name" value="bZIP_1"/>
    <property type="match status" value="1"/>
</dbReference>
<evidence type="ECO:0000256" key="6">
    <source>
        <dbReference type="SAM" id="MobiDB-lite"/>
    </source>
</evidence>
<dbReference type="InterPro" id="IPR004827">
    <property type="entry name" value="bZIP"/>
</dbReference>
<dbReference type="Proteomes" id="UP000070544">
    <property type="component" value="Unassembled WGS sequence"/>
</dbReference>
<dbReference type="GO" id="GO:0003700">
    <property type="term" value="F:DNA-binding transcription factor activity"/>
    <property type="evidence" value="ECO:0007669"/>
    <property type="project" value="InterPro"/>
</dbReference>
<dbReference type="AlphaFoldDB" id="A0A139AH08"/>
<dbReference type="GO" id="GO:0005634">
    <property type="term" value="C:nucleus"/>
    <property type="evidence" value="ECO:0007669"/>
    <property type="project" value="UniProtKB-SubCell"/>
</dbReference>
<sequence>MEMMTLSPYHTSWTPPLPSMSSLFDLPSVPLPTQPLSAPVQHSNSLEREPNPFEASFSSKLAPLHFNYNSHGEDSAAGSLWRIPAMASEHLRGATDGVGLPIHNPGPPPLRSPVNDLLNTVSEFDKIAPESTDFAHRKFELGNSNHLLHAEVANGADMHELKPPLPLTVSASLPALAAAMATTSQLNHVSNGNSFVPFNSYQSQIHRTEGSPLSHNTNLHGADVLLRTANPTLPLLAQPDTRYRVNMGAALPQRPSNQSSSQLPPFPSGLAAYSNWRSESGPLAATAAAVVGDGWTARTLEPMSIPNGTTEPSIPMNAVVLPPSTVYDGDYGEVTMSNQAYAVATEPSTTLKTESIATLSLPRLPQLSTNTSERAVPAPSATLNAGFNVSAPRIKRLRVRHTSGGSDHSMSTEKQEVRYETSTKPAPTEQPVDFDGGRSTRTRIRAVSRDSSYMSLVPPTQKRTDQIMSLNEAAQKRGADSDDGSMAHTVASLPHNTVTPVAPPTPVNRSAVASAVPPAPVHRSAVASTAPPTLVNRPAVAPVVAPTAVKRPAVAPVVPPTPVNRSAKNAPLDPEAKRQIALEKNREAASKCRQKRKVKMNEMQVGLETLSTENNTLEIQVAELEMEIAALKMLFESTDCRGY</sequence>
<evidence type="ECO:0000256" key="5">
    <source>
        <dbReference type="SAM" id="Coils"/>
    </source>
</evidence>
<dbReference type="PANTHER" id="PTHR19304">
    <property type="entry name" value="CYCLIC-AMP RESPONSE ELEMENT BINDING PROTEIN"/>
    <property type="match status" value="1"/>
</dbReference>
<feature type="coiled-coil region" evidence="5">
    <location>
        <begin position="607"/>
        <end position="634"/>
    </location>
</feature>
<dbReference type="EMBL" id="KQ965756">
    <property type="protein sequence ID" value="KXS16077.1"/>
    <property type="molecule type" value="Genomic_DNA"/>
</dbReference>
<dbReference type="CDD" id="cd14687">
    <property type="entry name" value="bZIP_ATF2"/>
    <property type="match status" value="1"/>
</dbReference>
<keyword evidence="9" id="KW-1185">Reference proteome</keyword>
<name>A0A139AH08_GONPJ</name>
<evidence type="ECO:0000259" key="7">
    <source>
        <dbReference type="PROSITE" id="PS50217"/>
    </source>
</evidence>
<dbReference type="STRING" id="1344416.A0A139AH08"/>
<keyword evidence="2" id="KW-0805">Transcription regulation</keyword>
<dbReference type="SUPFAM" id="SSF57959">
    <property type="entry name" value="Leucine zipper domain"/>
    <property type="match status" value="1"/>
</dbReference>
<evidence type="ECO:0000313" key="9">
    <source>
        <dbReference type="Proteomes" id="UP000070544"/>
    </source>
</evidence>
<dbReference type="InterPro" id="IPR051027">
    <property type="entry name" value="bZIP_transcription_factors"/>
</dbReference>
<evidence type="ECO:0000313" key="8">
    <source>
        <dbReference type="EMBL" id="KXS16077.1"/>
    </source>
</evidence>
<organism evidence="8 9">
    <name type="scientific">Gonapodya prolifera (strain JEL478)</name>
    <name type="common">Monoblepharis prolifera</name>
    <dbReference type="NCBI Taxonomy" id="1344416"/>
    <lineage>
        <taxon>Eukaryota</taxon>
        <taxon>Fungi</taxon>
        <taxon>Fungi incertae sedis</taxon>
        <taxon>Chytridiomycota</taxon>
        <taxon>Chytridiomycota incertae sedis</taxon>
        <taxon>Monoblepharidomycetes</taxon>
        <taxon>Monoblepharidales</taxon>
        <taxon>Gonapodyaceae</taxon>
        <taxon>Gonapodya</taxon>
    </lineage>
</organism>
<feature type="compositionally biased region" description="Basic and acidic residues" evidence="6">
    <location>
        <begin position="410"/>
        <end position="421"/>
    </location>
</feature>
<comment type="subcellular location">
    <subcellularLocation>
        <location evidence="1">Nucleus</location>
    </subcellularLocation>
</comment>
<reference evidence="8 9" key="1">
    <citation type="journal article" date="2015" name="Genome Biol. Evol.">
        <title>Phylogenomic analyses indicate that early fungi evolved digesting cell walls of algal ancestors of land plants.</title>
        <authorList>
            <person name="Chang Y."/>
            <person name="Wang S."/>
            <person name="Sekimoto S."/>
            <person name="Aerts A.L."/>
            <person name="Choi C."/>
            <person name="Clum A."/>
            <person name="LaButti K.M."/>
            <person name="Lindquist E.A."/>
            <person name="Yee Ngan C."/>
            <person name="Ohm R.A."/>
            <person name="Salamov A.A."/>
            <person name="Grigoriev I.V."/>
            <person name="Spatafora J.W."/>
            <person name="Berbee M.L."/>
        </authorList>
    </citation>
    <scope>NUCLEOTIDE SEQUENCE [LARGE SCALE GENOMIC DNA]</scope>
    <source>
        <strain evidence="8 9">JEL478</strain>
    </source>
</reference>
<keyword evidence="5" id="KW-0175">Coiled coil</keyword>
<feature type="domain" description="BZIP" evidence="7">
    <location>
        <begin position="575"/>
        <end position="638"/>
    </location>
</feature>
<dbReference type="SMART" id="SM00338">
    <property type="entry name" value="BRLZ"/>
    <property type="match status" value="1"/>
</dbReference>
<dbReference type="InterPro" id="IPR046347">
    <property type="entry name" value="bZIP_sf"/>
</dbReference>
<gene>
    <name evidence="8" type="ORF">M427DRAFT_154814</name>
</gene>
<dbReference type="Gene3D" id="1.20.5.170">
    <property type="match status" value="1"/>
</dbReference>
<proteinExistence type="predicted"/>
<protein>
    <recommendedName>
        <fullName evidence="7">BZIP domain-containing protein</fullName>
    </recommendedName>
</protein>
<keyword evidence="4" id="KW-0539">Nucleus</keyword>
<dbReference type="PROSITE" id="PS50217">
    <property type="entry name" value="BZIP"/>
    <property type="match status" value="1"/>
</dbReference>
<dbReference type="OrthoDB" id="295274at2759"/>
<evidence type="ECO:0000256" key="1">
    <source>
        <dbReference type="ARBA" id="ARBA00004123"/>
    </source>
</evidence>
<keyword evidence="3" id="KW-0804">Transcription</keyword>
<accession>A0A139AH08</accession>
<evidence type="ECO:0000256" key="3">
    <source>
        <dbReference type="ARBA" id="ARBA00023163"/>
    </source>
</evidence>